<accession>A0A073IV45</accession>
<dbReference type="STRING" id="2754.EH55_08570"/>
<dbReference type="AlphaFoldDB" id="A0A073IV45"/>
<evidence type="ECO:0000313" key="3">
    <source>
        <dbReference type="Proteomes" id="UP000027665"/>
    </source>
</evidence>
<dbReference type="Pfam" id="PF01507">
    <property type="entry name" value="PAPS_reduct"/>
    <property type="match status" value="1"/>
</dbReference>
<evidence type="ECO:0000313" key="2">
    <source>
        <dbReference type="EMBL" id="KEJ93346.1"/>
    </source>
</evidence>
<reference evidence="2 3" key="1">
    <citation type="submission" date="2014-04" db="EMBL/GenBank/DDBJ databases">
        <title>Draft Genome Sequence of Synergistes jonesii.</title>
        <authorList>
            <person name="Coil D.A."/>
            <person name="Eisen J.A."/>
            <person name="Holland-Moritz H.E."/>
        </authorList>
    </citation>
    <scope>NUCLEOTIDE SEQUENCE [LARGE SCALE GENOMIC DNA]</scope>
    <source>
        <strain evidence="2 3">78-1</strain>
    </source>
</reference>
<dbReference type="Gene3D" id="3.40.50.620">
    <property type="entry name" value="HUPs"/>
    <property type="match status" value="1"/>
</dbReference>
<dbReference type="PANTHER" id="PTHR43196:SF2">
    <property type="entry name" value="PHOSPHOADENOSINE PHOSPHOSULFATE REDUCTASE"/>
    <property type="match status" value="1"/>
</dbReference>
<organism evidence="2 3">
    <name type="scientific">Synergistes jonesii</name>
    <dbReference type="NCBI Taxonomy" id="2754"/>
    <lineage>
        <taxon>Bacteria</taxon>
        <taxon>Thermotogati</taxon>
        <taxon>Synergistota</taxon>
        <taxon>Synergistia</taxon>
        <taxon>Synergistales</taxon>
        <taxon>Synergistaceae</taxon>
        <taxon>Synergistes</taxon>
    </lineage>
</organism>
<gene>
    <name evidence="2" type="ORF">EH55_08570</name>
</gene>
<keyword evidence="3" id="KW-1185">Reference proteome</keyword>
<proteinExistence type="predicted"/>
<sequence>MLYENTLFGPRDKVAEAIGILREMEPPDGYYVAYSGGKDSTVVLDLVRRSGVKYDAHYCVTTVDPPELVYFIRAQPDVAMHSPRLSMWALIVAKNTPPTRIMRYCCAALKEHGGDGRTICVTGVRRDESVHRAKRQKIEPKRRKNGQYLHLIFDWTEREVWEYIRGGSLSYCGLYDEGFARLGCICCPMANVQTRIRHAERWSKYKALYLRAFDKMLQHRRDVGKKSDTWRTAQDVWNWWIEDKTFFRNHNPQARIFEEAN</sequence>
<dbReference type="GeneID" id="90982532"/>
<dbReference type="SUPFAM" id="SSF52402">
    <property type="entry name" value="Adenine nucleotide alpha hydrolases-like"/>
    <property type="match status" value="1"/>
</dbReference>
<dbReference type="Proteomes" id="UP000027665">
    <property type="component" value="Unassembled WGS sequence"/>
</dbReference>
<name>A0A073IV45_9BACT</name>
<feature type="domain" description="Phosphoadenosine phosphosulphate reductase" evidence="1">
    <location>
        <begin position="31"/>
        <end position="189"/>
    </location>
</feature>
<dbReference type="EMBL" id="JMKI01000004">
    <property type="protein sequence ID" value="KEJ93346.1"/>
    <property type="molecule type" value="Genomic_DNA"/>
</dbReference>
<dbReference type="eggNOG" id="COG0175">
    <property type="taxonomic scope" value="Bacteria"/>
</dbReference>
<evidence type="ECO:0000259" key="1">
    <source>
        <dbReference type="Pfam" id="PF01507"/>
    </source>
</evidence>
<protein>
    <recommendedName>
        <fullName evidence="1">Phosphoadenosine phosphosulphate reductase domain-containing protein</fullName>
    </recommendedName>
</protein>
<dbReference type="GO" id="GO:0003824">
    <property type="term" value="F:catalytic activity"/>
    <property type="evidence" value="ECO:0007669"/>
    <property type="project" value="InterPro"/>
</dbReference>
<dbReference type="InterPro" id="IPR014729">
    <property type="entry name" value="Rossmann-like_a/b/a_fold"/>
</dbReference>
<dbReference type="InterPro" id="IPR002500">
    <property type="entry name" value="PAPS_reduct_dom"/>
</dbReference>
<dbReference type="OrthoDB" id="9794018at2"/>
<dbReference type="PANTHER" id="PTHR43196">
    <property type="entry name" value="SULFATE ADENYLYLTRANSFERASE SUBUNIT 2"/>
    <property type="match status" value="1"/>
</dbReference>
<dbReference type="InterPro" id="IPR050128">
    <property type="entry name" value="Sulfate_adenylyltrnsfr_sub2"/>
</dbReference>
<dbReference type="RefSeq" id="WP_051682521.1">
    <property type="nucleotide sequence ID" value="NZ_JMKI01000004.1"/>
</dbReference>
<comment type="caution">
    <text evidence="2">The sequence shown here is derived from an EMBL/GenBank/DDBJ whole genome shotgun (WGS) entry which is preliminary data.</text>
</comment>